<sequence length="422" mass="44939">MHIIVIGAGIVGVTTAYFLHEKGYTVTVVDRQPEVAAETSVGNAGHVCPSYATPWAAPGMKGKSLKWSLQSWLGMESALRFTPRLDRDQWRWLGQFLSQCNAGRYAVNKARMGRLARYSHTQLKDIRERLGIEYEQTTVGNLQLFRTQEGMDNAGLAARVLAEAGVAYELLDADACVAFDPALRAARDQLVGGMLLPQDETGNCPLFARALADWLQSQGVSFVLGTSVQQIEYAGGAVTGLRTANGMLTADAYVVACASASVALVKPLGLRLPVYPVKGYAITVPVSDATAAPKSGVMDEYYKVAITRMGSHIRAAGTAEIGSWDTKVTPRDCATAIKSLSSLFPGGADMSGISYWAGLRPMTPDGAPLIGATAFSNLWLNAGHGSNGWTTACGSSRLIADKIAGVNTEIVSDDLSPLRAFQ</sequence>
<dbReference type="PANTHER" id="PTHR13847">
    <property type="entry name" value="SARCOSINE DEHYDROGENASE-RELATED"/>
    <property type="match status" value="1"/>
</dbReference>
<dbReference type="Proteomes" id="UP000063429">
    <property type="component" value="Chromosome"/>
</dbReference>
<protein>
    <submittedName>
        <fullName evidence="4">Amino acid dehydrogenase</fullName>
        <ecNumber evidence="4">1.4.99.1</ecNumber>
    </submittedName>
</protein>
<accession>A0ABN4HX52</accession>
<evidence type="ECO:0000256" key="2">
    <source>
        <dbReference type="ARBA" id="ARBA00023002"/>
    </source>
</evidence>
<dbReference type="SUPFAM" id="SSF51905">
    <property type="entry name" value="FAD/NAD(P)-binding domain"/>
    <property type="match status" value="1"/>
</dbReference>
<keyword evidence="5" id="KW-1185">Reference proteome</keyword>
<dbReference type="InterPro" id="IPR036188">
    <property type="entry name" value="FAD/NAD-bd_sf"/>
</dbReference>
<dbReference type="EC" id="1.4.99.1" evidence="4"/>
<organism evidence="4 5">
    <name type="scientific">Herbaspirillum hiltneri N3</name>
    <dbReference type="NCBI Taxonomy" id="1262470"/>
    <lineage>
        <taxon>Bacteria</taxon>
        <taxon>Pseudomonadati</taxon>
        <taxon>Pseudomonadota</taxon>
        <taxon>Betaproteobacteria</taxon>
        <taxon>Burkholderiales</taxon>
        <taxon>Oxalobacteraceae</taxon>
        <taxon>Herbaspirillum</taxon>
    </lineage>
</organism>
<name>A0ABN4HX52_9BURK</name>
<evidence type="ECO:0000313" key="5">
    <source>
        <dbReference type="Proteomes" id="UP000063429"/>
    </source>
</evidence>
<dbReference type="RefSeq" id="WP_053197533.1">
    <property type="nucleotide sequence ID" value="NZ_CP011409.1"/>
</dbReference>
<comment type="similarity">
    <text evidence="1">Belongs to the DadA oxidoreductase family.</text>
</comment>
<dbReference type="Gene3D" id="3.30.9.10">
    <property type="entry name" value="D-Amino Acid Oxidase, subunit A, domain 2"/>
    <property type="match status" value="1"/>
</dbReference>
<evidence type="ECO:0000313" key="4">
    <source>
        <dbReference type="EMBL" id="AKZ63187.1"/>
    </source>
</evidence>
<proteinExistence type="inferred from homology"/>
<evidence type="ECO:0000259" key="3">
    <source>
        <dbReference type="Pfam" id="PF01266"/>
    </source>
</evidence>
<feature type="domain" description="FAD dependent oxidoreductase" evidence="3">
    <location>
        <begin position="3"/>
        <end position="401"/>
    </location>
</feature>
<dbReference type="Gene3D" id="3.50.50.60">
    <property type="entry name" value="FAD/NAD(P)-binding domain"/>
    <property type="match status" value="2"/>
</dbReference>
<evidence type="ECO:0000256" key="1">
    <source>
        <dbReference type="ARBA" id="ARBA00009410"/>
    </source>
</evidence>
<dbReference type="NCBIfam" id="NF001933">
    <property type="entry name" value="PRK00711.1"/>
    <property type="match status" value="1"/>
</dbReference>
<dbReference type="GO" id="GO:0016491">
    <property type="term" value="F:oxidoreductase activity"/>
    <property type="evidence" value="ECO:0007669"/>
    <property type="project" value="UniProtKB-KW"/>
</dbReference>
<keyword evidence="2 4" id="KW-0560">Oxidoreductase</keyword>
<dbReference type="InterPro" id="IPR006076">
    <property type="entry name" value="FAD-dep_OxRdtase"/>
</dbReference>
<dbReference type="EMBL" id="CP011409">
    <property type="protein sequence ID" value="AKZ63187.1"/>
    <property type="molecule type" value="Genomic_DNA"/>
</dbReference>
<dbReference type="SUPFAM" id="SSF54373">
    <property type="entry name" value="FAD-linked reductases, C-terminal domain"/>
    <property type="match status" value="1"/>
</dbReference>
<dbReference type="PANTHER" id="PTHR13847:SF280">
    <property type="entry name" value="D-AMINO ACID DEHYDROGENASE"/>
    <property type="match status" value="1"/>
</dbReference>
<reference evidence="5" key="1">
    <citation type="journal article" date="2015" name="Genome Announc.">
        <title>Complete Genome Sequence of Herbaspirillum hiltneri N3 (DSM 17495), Isolated from Surface-Sterilized Wheat Roots.</title>
        <authorList>
            <person name="Guizelini D."/>
            <person name="Saizaki P.M."/>
            <person name="Coimbra N.A."/>
            <person name="Weiss V.A."/>
            <person name="Faoro H."/>
            <person name="Sfeir M.Z."/>
            <person name="Baura V.A."/>
            <person name="Monteiro R.A."/>
            <person name="Chubatsu L.S."/>
            <person name="Souza E.M."/>
            <person name="Cruz L.M."/>
            <person name="Pedrosa F.O."/>
            <person name="Raittz R.T."/>
            <person name="Marchaukoski J.N."/>
            <person name="Steffens M.B."/>
        </authorList>
    </citation>
    <scope>NUCLEOTIDE SEQUENCE [LARGE SCALE GENOMIC DNA]</scope>
    <source>
        <strain evidence="5">N3</strain>
    </source>
</reference>
<gene>
    <name evidence="4" type="ORF">F506_11355</name>
</gene>
<dbReference type="Pfam" id="PF01266">
    <property type="entry name" value="DAO"/>
    <property type="match status" value="1"/>
</dbReference>